<comment type="catalytic activity">
    <reaction evidence="35">
        <text>1-octadecanoyl-2-(9Z,12Z)-octadecadienoyl-sn-glycerol + H2O = 1-octadecanoyl-sn-glycerol + (9Z,12Z)-octadecadienoate + H(+)</text>
        <dbReference type="Rhea" id="RHEA:40927"/>
        <dbReference type="ChEBI" id="CHEBI:15377"/>
        <dbReference type="ChEBI" id="CHEBI:15378"/>
        <dbReference type="ChEBI" id="CHEBI:30245"/>
        <dbReference type="ChEBI" id="CHEBI:75550"/>
        <dbReference type="ChEBI" id="CHEBI:77097"/>
    </reaction>
    <physiologicalReaction direction="left-to-right" evidence="35">
        <dbReference type="Rhea" id="RHEA:40928"/>
    </physiologicalReaction>
</comment>
<keyword evidence="14" id="KW-0472">Membrane</keyword>
<feature type="signal peptide" evidence="47">
    <location>
        <begin position="1"/>
        <end position="18"/>
    </location>
</feature>
<evidence type="ECO:0000313" key="49">
    <source>
        <dbReference type="Proteomes" id="UP001328107"/>
    </source>
</evidence>
<comment type="catalytic activity">
    <reaction evidence="18">
        <text>1-hexadecanoyl-2-(9Z,12Z-octadecadienoyl)-sn-glycero-3-phosphocholine + H2O = (9Z,12Z)-octadecadienoate + 1-hexadecanoyl-sn-glycero-3-phosphocholine + H(+)</text>
        <dbReference type="Rhea" id="RHEA:40811"/>
        <dbReference type="ChEBI" id="CHEBI:15377"/>
        <dbReference type="ChEBI" id="CHEBI:15378"/>
        <dbReference type="ChEBI" id="CHEBI:30245"/>
        <dbReference type="ChEBI" id="CHEBI:72998"/>
        <dbReference type="ChEBI" id="CHEBI:73002"/>
    </reaction>
    <physiologicalReaction direction="left-to-right" evidence="18">
        <dbReference type="Rhea" id="RHEA:40812"/>
    </physiologicalReaction>
</comment>
<comment type="caution">
    <text evidence="48">The sequence shown here is derived from an EMBL/GenBank/DDBJ whole genome shotgun (WGS) entry which is preliminary data.</text>
</comment>
<evidence type="ECO:0000256" key="7">
    <source>
        <dbReference type="ARBA" id="ARBA00022475"/>
    </source>
</evidence>
<keyword evidence="10" id="KW-0677">Repeat</keyword>
<evidence type="ECO:0000256" key="37">
    <source>
        <dbReference type="ARBA" id="ARBA00048454"/>
    </source>
</evidence>
<organism evidence="48 49">
    <name type="scientific">Pristionchus mayeri</name>
    <dbReference type="NCBI Taxonomy" id="1317129"/>
    <lineage>
        <taxon>Eukaryota</taxon>
        <taxon>Metazoa</taxon>
        <taxon>Ecdysozoa</taxon>
        <taxon>Nematoda</taxon>
        <taxon>Chromadorea</taxon>
        <taxon>Rhabditida</taxon>
        <taxon>Rhabditina</taxon>
        <taxon>Diplogasteromorpha</taxon>
        <taxon>Diplogasteroidea</taxon>
        <taxon>Neodiplogasteridae</taxon>
        <taxon>Pristionchus</taxon>
    </lineage>
</organism>
<evidence type="ECO:0000256" key="38">
    <source>
        <dbReference type="ARBA" id="ARBA00048613"/>
    </source>
</evidence>
<feature type="non-terminal residue" evidence="48">
    <location>
        <position position="1"/>
    </location>
</feature>
<evidence type="ECO:0000256" key="23">
    <source>
        <dbReference type="ARBA" id="ARBA00033022"/>
    </source>
</evidence>
<comment type="catalytic activity">
    <reaction evidence="34">
        <text>1-hexadecanoyl-2-(9Z,12Z-octadecadienoyl)-sn-glycero-3-phosphocholine + H2O = 2-(9Z,12Z-octadecadienoyl)-sn-glycero-3-phosphocholine + hexadecanoate + H(+)</text>
        <dbReference type="Rhea" id="RHEA:40971"/>
        <dbReference type="ChEBI" id="CHEBI:7896"/>
        <dbReference type="ChEBI" id="CHEBI:15377"/>
        <dbReference type="ChEBI" id="CHEBI:15378"/>
        <dbReference type="ChEBI" id="CHEBI:73002"/>
        <dbReference type="ChEBI" id="CHEBI:76084"/>
    </reaction>
    <physiologicalReaction direction="left-to-right" evidence="34">
        <dbReference type="Rhea" id="RHEA:40972"/>
    </physiologicalReaction>
</comment>
<comment type="catalytic activity">
    <reaction evidence="37">
        <text>a 1-acyl-sn-glycero-3-phosphocholine + H2O = sn-glycerol 3-phosphocholine + a fatty acid + H(+)</text>
        <dbReference type="Rhea" id="RHEA:15177"/>
        <dbReference type="ChEBI" id="CHEBI:15377"/>
        <dbReference type="ChEBI" id="CHEBI:15378"/>
        <dbReference type="ChEBI" id="CHEBI:16870"/>
        <dbReference type="ChEBI" id="CHEBI:28868"/>
        <dbReference type="ChEBI" id="CHEBI:58168"/>
        <dbReference type="EC" id="3.1.1.5"/>
    </reaction>
    <physiologicalReaction direction="left-to-right" evidence="37">
        <dbReference type="Rhea" id="RHEA:15178"/>
    </physiologicalReaction>
</comment>
<comment type="catalytic activity">
    <reaction evidence="32">
        <text>1,2-di-(9Z-octadecenoyl)-sn-glycero-3-phosphocholine + H2O = 1-(9Z-octadecenoyl)-sn-glycero-3-phosphocholine + (9Z)-octadecenoate + H(+)</text>
        <dbReference type="Rhea" id="RHEA:40923"/>
        <dbReference type="ChEBI" id="CHEBI:15377"/>
        <dbReference type="ChEBI" id="CHEBI:15378"/>
        <dbReference type="ChEBI" id="CHEBI:28610"/>
        <dbReference type="ChEBI" id="CHEBI:30823"/>
        <dbReference type="ChEBI" id="CHEBI:74669"/>
    </reaction>
    <physiologicalReaction direction="left-to-right" evidence="32">
        <dbReference type="Rhea" id="RHEA:40924"/>
    </physiologicalReaction>
</comment>
<evidence type="ECO:0000256" key="18">
    <source>
        <dbReference type="ARBA" id="ARBA00023408"/>
    </source>
</evidence>
<evidence type="ECO:0000256" key="12">
    <source>
        <dbReference type="ARBA" id="ARBA00022989"/>
    </source>
</evidence>
<comment type="similarity">
    <text evidence="2">Belongs to the 'GDSL' lipolytic enzyme family. Phospholipase B1 subfamily.</text>
</comment>
<evidence type="ECO:0000256" key="5">
    <source>
        <dbReference type="ARBA" id="ARBA00013279"/>
    </source>
</evidence>
<dbReference type="EC" id="3.1.1.5" evidence="3"/>
<evidence type="ECO:0000256" key="11">
    <source>
        <dbReference type="ARBA" id="ARBA00022801"/>
    </source>
</evidence>
<dbReference type="Proteomes" id="UP001328107">
    <property type="component" value="Unassembled WGS sequence"/>
</dbReference>
<evidence type="ECO:0000313" key="48">
    <source>
        <dbReference type="EMBL" id="GMR35675.1"/>
    </source>
</evidence>
<dbReference type="InterPro" id="IPR036514">
    <property type="entry name" value="SGNH_hydro_sf"/>
</dbReference>
<evidence type="ECO:0000256" key="33">
    <source>
        <dbReference type="ARBA" id="ARBA00048227"/>
    </source>
</evidence>
<dbReference type="InterPro" id="IPR038885">
    <property type="entry name" value="PLB1"/>
</dbReference>
<dbReference type="GO" id="GO:0004622">
    <property type="term" value="F:phosphatidylcholine lysophospholipase activity"/>
    <property type="evidence" value="ECO:0007669"/>
    <property type="project" value="UniProtKB-EC"/>
</dbReference>
<evidence type="ECO:0000256" key="40">
    <source>
        <dbReference type="ARBA" id="ARBA00048699"/>
    </source>
</evidence>
<comment type="catalytic activity">
    <reaction evidence="25">
        <text>1-hexadecanoyl-2-(9Z)-octadecenoyl-3-octadecanoyl-sn-glycerol + H2O = 2-(9Z-octadecenoyl)-3-octadecanoyl-sn-glycerol + hexadecanoate + H(+)</text>
        <dbReference type="Rhea" id="RHEA:41107"/>
        <dbReference type="ChEBI" id="CHEBI:7896"/>
        <dbReference type="ChEBI" id="CHEBI:15377"/>
        <dbReference type="ChEBI" id="CHEBI:15378"/>
        <dbReference type="ChEBI" id="CHEBI:75558"/>
        <dbReference type="ChEBI" id="CHEBI:77623"/>
    </reaction>
    <physiologicalReaction direction="left-to-right" evidence="25">
        <dbReference type="Rhea" id="RHEA:41108"/>
    </physiologicalReaction>
</comment>
<evidence type="ECO:0000256" key="2">
    <source>
        <dbReference type="ARBA" id="ARBA00009979"/>
    </source>
</evidence>
<dbReference type="FunFam" id="3.40.50.1110:FF:000017">
    <property type="entry name" value="Protein CBG05119"/>
    <property type="match status" value="1"/>
</dbReference>
<dbReference type="InterPro" id="IPR001087">
    <property type="entry name" value="GDSL"/>
</dbReference>
<evidence type="ECO:0000256" key="44">
    <source>
        <dbReference type="ARBA" id="ARBA00049363"/>
    </source>
</evidence>
<evidence type="ECO:0000256" key="9">
    <source>
        <dbReference type="ARBA" id="ARBA00022729"/>
    </source>
</evidence>
<dbReference type="PROSITE" id="PS01098">
    <property type="entry name" value="LIPASE_GDSL_SER"/>
    <property type="match status" value="1"/>
</dbReference>
<evidence type="ECO:0000256" key="4">
    <source>
        <dbReference type="ARBA" id="ARBA00013278"/>
    </source>
</evidence>
<evidence type="ECO:0000256" key="3">
    <source>
        <dbReference type="ARBA" id="ARBA00013274"/>
    </source>
</evidence>
<reference evidence="49" key="1">
    <citation type="submission" date="2022-10" db="EMBL/GenBank/DDBJ databases">
        <title>Genome assembly of Pristionchus species.</title>
        <authorList>
            <person name="Yoshida K."/>
            <person name="Sommer R.J."/>
        </authorList>
    </citation>
    <scope>NUCLEOTIDE SEQUENCE [LARGE SCALE GENOMIC DNA]</scope>
    <source>
        <strain evidence="49">RS5460</strain>
    </source>
</reference>
<evidence type="ECO:0000256" key="10">
    <source>
        <dbReference type="ARBA" id="ARBA00022737"/>
    </source>
</evidence>
<keyword evidence="49" id="KW-1185">Reference proteome</keyword>
<evidence type="ECO:0000256" key="39">
    <source>
        <dbReference type="ARBA" id="ARBA00048656"/>
    </source>
</evidence>
<name>A0AAN5C9H2_9BILA</name>
<sequence length="368" mass="39628">VILLVALVAVAATQTDLGAPGWSCNADVMKKSKSVPTSVHALRPADIEIVGALGDSLTAGNGAGAPKGDILGVAITYRGLTFSVGGDKTLDEHISMANVLKKFNPDVYGYSIKTGNAYSNAHLNEGVPGARSAGILSQANTLVSDLKKNRKDDYKTAWKLVHIFIGANDMCAWCDHQDTESAENYRDNIRKAVQVLQQELPRTIVVLTGMVDVGLLRKANSVEPGACLVMHDFECECVAKKSVTDEQLTNEAKKYAQMEQELQDSGEFDTSDDFTLVIQPFFEGVTDLCRNPDGSVNMDFFAPDCFHFSGFGHAIVGRNLWNNMVQSVGGKTVANLTTSNPLNCPDAACPFIRTTKNSANCGQYITPP</sequence>
<dbReference type="CDD" id="cd01824">
    <property type="entry name" value="Phospholipase_B_like"/>
    <property type="match status" value="1"/>
</dbReference>
<evidence type="ECO:0000256" key="16">
    <source>
        <dbReference type="ARBA" id="ARBA00023264"/>
    </source>
</evidence>
<keyword evidence="9 47" id="KW-0732">Signal</keyword>
<evidence type="ECO:0000256" key="31">
    <source>
        <dbReference type="ARBA" id="ARBA00048049"/>
    </source>
</evidence>
<evidence type="ECO:0000256" key="43">
    <source>
        <dbReference type="ARBA" id="ARBA00048939"/>
    </source>
</evidence>
<proteinExistence type="inferred from homology"/>
<comment type="catalytic activity">
    <reaction evidence="27">
        <text>1-(9Z-octadecenoyl)-glycerol + H2O = glycerol + (9Z)-octadecenoate + H(+)</text>
        <dbReference type="Rhea" id="RHEA:38487"/>
        <dbReference type="ChEBI" id="CHEBI:15377"/>
        <dbReference type="ChEBI" id="CHEBI:15378"/>
        <dbReference type="ChEBI" id="CHEBI:17754"/>
        <dbReference type="ChEBI" id="CHEBI:30823"/>
        <dbReference type="ChEBI" id="CHEBI:75342"/>
    </reaction>
    <physiologicalReaction direction="left-to-right" evidence="27">
        <dbReference type="Rhea" id="RHEA:38488"/>
    </physiologicalReaction>
</comment>
<comment type="catalytic activity">
    <reaction evidence="29">
        <text>2,3-di-(9Z)-octadecenoyl-sn-glycerol + H2O = 3-(9Z-octadecenoyl)-sn-glycerol + (9Z)-octadecenoate + H(+)</text>
        <dbReference type="Rhea" id="RHEA:42604"/>
        <dbReference type="ChEBI" id="CHEBI:15377"/>
        <dbReference type="ChEBI" id="CHEBI:15378"/>
        <dbReference type="ChEBI" id="CHEBI:30823"/>
        <dbReference type="ChEBI" id="CHEBI:75824"/>
        <dbReference type="ChEBI" id="CHEBI:75938"/>
    </reaction>
    <physiologicalReaction direction="left-to-right" evidence="29">
        <dbReference type="Rhea" id="RHEA:42605"/>
    </physiologicalReaction>
</comment>
<dbReference type="InterPro" id="IPR035547">
    <property type="entry name" value="Phospholipase_B"/>
</dbReference>
<comment type="catalytic activity">
    <reaction evidence="26">
        <text>1,3-dihexadecanoyl-2-(9Z-octadecenoyl)glycerol + H2O = 1-hexadecanoyl-2-(9Z-octadecenoyl)-glycerol + hexadecanoate + H(+)</text>
        <dbReference type="Rhea" id="RHEA:40979"/>
        <dbReference type="ChEBI" id="CHEBI:7896"/>
        <dbReference type="ChEBI" id="CHEBI:15377"/>
        <dbReference type="ChEBI" id="CHEBI:15378"/>
        <dbReference type="ChEBI" id="CHEBI:75585"/>
        <dbReference type="ChEBI" id="CHEBI:75688"/>
    </reaction>
    <physiologicalReaction direction="left-to-right" evidence="26">
        <dbReference type="Rhea" id="RHEA:40980"/>
    </physiologicalReaction>
</comment>
<dbReference type="InterPro" id="IPR008265">
    <property type="entry name" value="Lipase_GDSL_AS"/>
</dbReference>
<evidence type="ECO:0000256" key="14">
    <source>
        <dbReference type="ARBA" id="ARBA00023136"/>
    </source>
</evidence>
<dbReference type="GO" id="GO:0004806">
    <property type="term" value="F:triacylglycerol lipase activity"/>
    <property type="evidence" value="ECO:0007669"/>
    <property type="project" value="UniProtKB-EC"/>
</dbReference>
<evidence type="ECO:0000256" key="13">
    <source>
        <dbReference type="ARBA" id="ARBA00023098"/>
    </source>
</evidence>
<evidence type="ECO:0000256" key="35">
    <source>
        <dbReference type="ARBA" id="ARBA00048374"/>
    </source>
</evidence>
<dbReference type="GO" id="GO:0016324">
    <property type="term" value="C:apical plasma membrane"/>
    <property type="evidence" value="ECO:0007669"/>
    <property type="project" value="UniProtKB-SubCell"/>
</dbReference>
<dbReference type="GO" id="GO:0006644">
    <property type="term" value="P:phospholipid metabolic process"/>
    <property type="evidence" value="ECO:0007669"/>
    <property type="project" value="TreeGrafter"/>
</dbReference>
<comment type="catalytic activity">
    <reaction evidence="44">
        <text>1,2-dihexadecanoyl-sn-glycero-3-phosphocholine + 2 H2O = sn-glycerol 3-phosphocholine + 2 hexadecanoate + 2 H(+)</text>
        <dbReference type="Rhea" id="RHEA:40975"/>
        <dbReference type="ChEBI" id="CHEBI:7896"/>
        <dbReference type="ChEBI" id="CHEBI:15377"/>
        <dbReference type="ChEBI" id="CHEBI:15378"/>
        <dbReference type="ChEBI" id="CHEBI:16870"/>
        <dbReference type="ChEBI" id="CHEBI:72999"/>
    </reaction>
    <physiologicalReaction direction="left-to-right" evidence="44">
        <dbReference type="Rhea" id="RHEA:40976"/>
    </physiologicalReaction>
</comment>
<comment type="catalytic activity">
    <reaction evidence="36">
        <text>1,2,3-tri-(9Z-octadecenoyl)-glycerol + H2O = di-(9Z)-octadecenoylglycerol + (9Z)-octadecenoate + H(+)</text>
        <dbReference type="Rhea" id="RHEA:38575"/>
        <dbReference type="ChEBI" id="CHEBI:15377"/>
        <dbReference type="ChEBI" id="CHEBI:15378"/>
        <dbReference type="ChEBI" id="CHEBI:30823"/>
        <dbReference type="ChEBI" id="CHEBI:53753"/>
        <dbReference type="ChEBI" id="CHEBI:75945"/>
    </reaction>
    <physiologicalReaction direction="left-to-right" evidence="36">
        <dbReference type="Rhea" id="RHEA:38576"/>
    </physiologicalReaction>
</comment>
<protein>
    <recommendedName>
        <fullName evidence="6">Phospholipase B1, membrane-associated</fullName>
        <ecNumber evidence="5">3.1.1.3</ecNumber>
        <ecNumber evidence="4">3.1.1.4</ecNumber>
        <ecNumber evidence="3">3.1.1.5</ecNumber>
    </recommendedName>
    <alternativeName>
        <fullName evidence="20">Lysophospholipase</fullName>
    </alternativeName>
    <alternativeName>
        <fullName evidence="21">Phospholipase A2</fullName>
    </alternativeName>
    <alternativeName>
        <fullName evidence="23">Phospholipase B/lipase</fullName>
    </alternativeName>
    <alternativeName>
        <fullName evidence="22">Triacylglycerol lipase</fullName>
    </alternativeName>
</protein>
<dbReference type="PANTHER" id="PTHR21325">
    <property type="entry name" value="PHOSPHOLIPASE B, PLB1"/>
    <property type="match status" value="1"/>
</dbReference>
<comment type="catalytic activity">
    <reaction evidence="45">
        <text>1,3-di-(9Z-octadecenoyl)-glycerol + H2O = 1-(9Z-octadecenoyl)-glycerol + (9Z)-octadecenoate + H(+)</text>
        <dbReference type="Rhea" id="RHEA:39939"/>
        <dbReference type="ChEBI" id="CHEBI:15377"/>
        <dbReference type="ChEBI" id="CHEBI:15378"/>
        <dbReference type="ChEBI" id="CHEBI:30823"/>
        <dbReference type="ChEBI" id="CHEBI:75342"/>
        <dbReference type="ChEBI" id="CHEBI:75735"/>
    </reaction>
    <physiologicalReaction direction="left-to-right" evidence="45">
        <dbReference type="Rhea" id="RHEA:39940"/>
    </physiologicalReaction>
</comment>
<evidence type="ECO:0000256" key="21">
    <source>
        <dbReference type="ARBA" id="ARBA00031182"/>
    </source>
</evidence>
<keyword evidence="12" id="KW-1133">Transmembrane helix</keyword>
<evidence type="ECO:0000256" key="32">
    <source>
        <dbReference type="ARBA" id="ARBA00048058"/>
    </source>
</evidence>
<feature type="chain" id="PRO_5042905424" description="Phospholipase B1, membrane-associated" evidence="47">
    <location>
        <begin position="19"/>
        <end position="368"/>
    </location>
</feature>
<evidence type="ECO:0000256" key="8">
    <source>
        <dbReference type="ARBA" id="ARBA00022692"/>
    </source>
</evidence>
<evidence type="ECO:0000256" key="29">
    <source>
        <dbReference type="ARBA" id="ARBA00048011"/>
    </source>
</evidence>
<evidence type="ECO:0000256" key="19">
    <source>
        <dbReference type="ARBA" id="ARBA00023422"/>
    </source>
</evidence>
<evidence type="ECO:0000256" key="20">
    <source>
        <dbReference type="ARBA" id="ARBA00029723"/>
    </source>
</evidence>
<comment type="catalytic activity">
    <reaction evidence="41">
        <text>1,3-dihexadecanoyl-2-(9Z-octadecenoyl)glycerol + H2O = 1,3-dihexadecanoylglycerol + (9Z)-octadecenoate + H(+)</text>
        <dbReference type="Rhea" id="RHEA:40983"/>
        <dbReference type="ChEBI" id="CHEBI:15377"/>
        <dbReference type="ChEBI" id="CHEBI:15378"/>
        <dbReference type="ChEBI" id="CHEBI:30823"/>
        <dbReference type="ChEBI" id="CHEBI:75688"/>
        <dbReference type="ChEBI" id="CHEBI:77619"/>
    </reaction>
    <physiologicalReaction direction="left-to-right" evidence="41">
        <dbReference type="Rhea" id="RHEA:40984"/>
    </physiologicalReaction>
</comment>
<evidence type="ECO:0000256" key="22">
    <source>
        <dbReference type="ARBA" id="ARBA00031485"/>
    </source>
</evidence>
<dbReference type="AlphaFoldDB" id="A0AAN5C9H2"/>
<evidence type="ECO:0000256" key="30">
    <source>
        <dbReference type="ARBA" id="ARBA00048015"/>
    </source>
</evidence>
<evidence type="ECO:0000256" key="46">
    <source>
        <dbReference type="ARBA" id="ARBA00049461"/>
    </source>
</evidence>
<evidence type="ECO:0000256" key="47">
    <source>
        <dbReference type="SAM" id="SignalP"/>
    </source>
</evidence>
<evidence type="ECO:0000256" key="17">
    <source>
        <dbReference type="ARBA" id="ARBA00023369"/>
    </source>
</evidence>
<dbReference type="PANTHER" id="PTHR21325:SF31">
    <property type="entry name" value="GH22081P-RELATED"/>
    <property type="match status" value="1"/>
</dbReference>
<dbReference type="GO" id="GO:0004623">
    <property type="term" value="F:phospholipase A2 activity"/>
    <property type="evidence" value="ECO:0007669"/>
    <property type="project" value="UniProtKB-EC"/>
</dbReference>
<evidence type="ECO:0000256" key="24">
    <source>
        <dbReference type="ARBA" id="ARBA00045916"/>
    </source>
</evidence>
<comment type="catalytic activity">
    <reaction evidence="43">
        <text>1-hexadecanoyl-2-(9Z)-octadecenoyl-3-octadecanoyl-sn-glycerol + H2O = 1-hexadecanoyl-3-octadecanoyl-sn-glycerol + (9Z)-octadecenoate + H(+)</text>
        <dbReference type="Rhea" id="RHEA:41103"/>
        <dbReference type="ChEBI" id="CHEBI:15377"/>
        <dbReference type="ChEBI" id="CHEBI:15378"/>
        <dbReference type="ChEBI" id="CHEBI:30823"/>
        <dbReference type="ChEBI" id="CHEBI:77623"/>
        <dbReference type="ChEBI" id="CHEBI:77624"/>
    </reaction>
    <physiologicalReaction direction="left-to-right" evidence="43">
        <dbReference type="Rhea" id="RHEA:41104"/>
    </physiologicalReaction>
</comment>
<evidence type="ECO:0000256" key="42">
    <source>
        <dbReference type="ARBA" id="ARBA00048872"/>
    </source>
</evidence>
<comment type="catalytic activity">
    <reaction evidence="39">
        <text>1-hexadecanoyl-sn-glycero-3-phosphocholine + H2O = sn-glycerol 3-phosphocholine + hexadecanoate + H(+)</text>
        <dbReference type="Rhea" id="RHEA:40435"/>
        <dbReference type="ChEBI" id="CHEBI:7896"/>
        <dbReference type="ChEBI" id="CHEBI:15377"/>
        <dbReference type="ChEBI" id="CHEBI:15378"/>
        <dbReference type="ChEBI" id="CHEBI:16870"/>
        <dbReference type="ChEBI" id="CHEBI:72998"/>
    </reaction>
    <physiologicalReaction direction="left-to-right" evidence="39">
        <dbReference type="Rhea" id="RHEA:40436"/>
    </physiologicalReaction>
</comment>
<evidence type="ECO:0000256" key="28">
    <source>
        <dbReference type="ARBA" id="ARBA00047459"/>
    </source>
</evidence>
<evidence type="ECO:0000256" key="6">
    <source>
        <dbReference type="ARBA" id="ARBA00015133"/>
    </source>
</evidence>
<accession>A0AAN5C9H2</accession>
<dbReference type="EC" id="3.1.1.4" evidence="4"/>
<dbReference type="Gene3D" id="3.40.50.1110">
    <property type="entry name" value="SGNH hydrolase"/>
    <property type="match status" value="1"/>
</dbReference>
<comment type="catalytic activity">
    <reaction evidence="19">
        <text>a 1,2-diacyl-sn-glycero-3-phosphocholine + H2O = a 1-acyl-sn-glycero-3-phosphocholine + a fatty acid + H(+)</text>
        <dbReference type="Rhea" id="RHEA:15801"/>
        <dbReference type="ChEBI" id="CHEBI:15377"/>
        <dbReference type="ChEBI" id="CHEBI:15378"/>
        <dbReference type="ChEBI" id="CHEBI:28868"/>
        <dbReference type="ChEBI" id="CHEBI:57643"/>
        <dbReference type="ChEBI" id="CHEBI:58168"/>
        <dbReference type="EC" id="3.1.1.4"/>
    </reaction>
    <physiologicalReaction direction="left-to-right" evidence="19">
        <dbReference type="Rhea" id="RHEA:15802"/>
    </physiologicalReaction>
</comment>
<comment type="catalytic activity">
    <reaction evidence="33">
        <text>1,2-dihexadecanoyl-sn-glycero-3-phosphocholine + H2O = 1-hexadecanoyl-sn-glycero-3-phosphocholine + hexadecanoate + H(+)</text>
        <dbReference type="Rhea" id="RHEA:41223"/>
        <dbReference type="ChEBI" id="CHEBI:7896"/>
        <dbReference type="ChEBI" id="CHEBI:15377"/>
        <dbReference type="ChEBI" id="CHEBI:15378"/>
        <dbReference type="ChEBI" id="CHEBI:72998"/>
        <dbReference type="ChEBI" id="CHEBI:72999"/>
    </reaction>
    <physiologicalReaction direction="left-to-right" evidence="33">
        <dbReference type="Rhea" id="RHEA:41224"/>
    </physiologicalReaction>
</comment>
<comment type="catalytic activity">
    <reaction evidence="46">
        <text>2-(9Z-octadecenoyl)-glycerol + H2O = glycerol + (9Z)-octadecenoate + H(+)</text>
        <dbReference type="Rhea" id="RHEA:38491"/>
        <dbReference type="ChEBI" id="CHEBI:15377"/>
        <dbReference type="ChEBI" id="CHEBI:15378"/>
        <dbReference type="ChEBI" id="CHEBI:17754"/>
        <dbReference type="ChEBI" id="CHEBI:30823"/>
        <dbReference type="ChEBI" id="CHEBI:73990"/>
    </reaction>
    <physiologicalReaction direction="left-to-right" evidence="46">
        <dbReference type="Rhea" id="RHEA:38492"/>
    </physiologicalReaction>
</comment>
<comment type="catalytic activity">
    <reaction evidence="31">
        <text>a 1-O-alkyl-2-acyl-sn-glycero-3-phosphocholine + H2O = a 1-O-alkyl-sn-glycero-3-phosphocholine + a fatty acid + H(+)</text>
        <dbReference type="Rhea" id="RHEA:36231"/>
        <dbReference type="ChEBI" id="CHEBI:15377"/>
        <dbReference type="ChEBI" id="CHEBI:15378"/>
        <dbReference type="ChEBI" id="CHEBI:28868"/>
        <dbReference type="ChEBI" id="CHEBI:30909"/>
        <dbReference type="ChEBI" id="CHEBI:36702"/>
        <dbReference type="EC" id="3.1.1.4"/>
    </reaction>
    <physiologicalReaction direction="left-to-right" evidence="31">
        <dbReference type="Rhea" id="RHEA:36232"/>
    </physiologicalReaction>
</comment>
<keyword evidence="15" id="KW-0325">Glycoprotein</keyword>
<comment type="function">
    <text evidence="24">Calcium-independent membrane-associated phospholipase that catalyzes complete diacylation of phospholipids by hydrolyzing both sn-1 and sn-2 fatty acyl chains attached to the glycerol backbone (phospholipase B activity). Has dual phospholipase and lysophospholipase activities toward diacylphospholipids. Preferentially cleaves sn-2 ester bonds over sn-1 bonds. Acts as a lipase toward glycerolipid substrates. Hydrolyzes fatty acyl chains of diacylglycerols with preference for the sn-2 position and of triacylglycerols with not positional selectivity. May also hydrolyze long chain retinyl esters such as retinyl palmitate. May contribute to digestion of dietary phospholipids, glycerolipids and retinoids, facilitating lipid absorption at the brush border.</text>
</comment>
<comment type="catalytic activity">
    <reaction evidence="38">
        <text>1-hexadecanoyl-2-(9Z-octadecenoyl)-sn-glycero-3-phosphoethanolamine + H2O = 1-hexadecanoyl-sn-glycero-3-phosphoethanolamine + (9Z)-octadecenoate + H(+)</text>
        <dbReference type="Rhea" id="RHEA:40911"/>
        <dbReference type="ChEBI" id="CHEBI:15377"/>
        <dbReference type="ChEBI" id="CHEBI:15378"/>
        <dbReference type="ChEBI" id="CHEBI:30823"/>
        <dbReference type="ChEBI" id="CHEBI:73004"/>
        <dbReference type="ChEBI" id="CHEBI:73007"/>
    </reaction>
    <physiologicalReaction direction="left-to-right" evidence="38">
        <dbReference type="Rhea" id="RHEA:40912"/>
    </physiologicalReaction>
</comment>
<gene>
    <name evidence="48" type="ORF">PMAYCL1PPCAC_05870</name>
</gene>
<keyword evidence="8" id="KW-0812">Transmembrane</keyword>
<dbReference type="EC" id="3.1.1.3" evidence="5"/>
<comment type="catalytic activity">
    <reaction evidence="17">
        <text>a triacylglycerol + H2O = a diacylglycerol + a fatty acid + H(+)</text>
        <dbReference type="Rhea" id="RHEA:12044"/>
        <dbReference type="ChEBI" id="CHEBI:15377"/>
        <dbReference type="ChEBI" id="CHEBI:15378"/>
        <dbReference type="ChEBI" id="CHEBI:17855"/>
        <dbReference type="ChEBI" id="CHEBI:18035"/>
        <dbReference type="ChEBI" id="CHEBI:28868"/>
        <dbReference type="EC" id="3.1.1.3"/>
    </reaction>
    <physiologicalReaction direction="left-to-right" evidence="17">
        <dbReference type="Rhea" id="RHEA:12045"/>
    </physiologicalReaction>
</comment>
<evidence type="ECO:0000256" key="25">
    <source>
        <dbReference type="ARBA" id="ARBA00047324"/>
    </source>
</evidence>
<dbReference type="SUPFAM" id="SSF52266">
    <property type="entry name" value="SGNH hydrolase"/>
    <property type="match status" value="1"/>
</dbReference>
<evidence type="ECO:0000256" key="27">
    <source>
        <dbReference type="ARBA" id="ARBA00047438"/>
    </source>
</evidence>
<comment type="catalytic activity">
    <reaction evidence="40">
        <text>1-hexadecanoyl-2-(9Z-octadecenoyl)-sn-glycero-3-phosphocholine + H2O = 1-hexadecanoyl-sn-glycero-3-phosphocholine + (9Z)-octadecenoate + H(+)</text>
        <dbReference type="Rhea" id="RHEA:38779"/>
        <dbReference type="ChEBI" id="CHEBI:15377"/>
        <dbReference type="ChEBI" id="CHEBI:15378"/>
        <dbReference type="ChEBI" id="CHEBI:30823"/>
        <dbReference type="ChEBI" id="CHEBI:72998"/>
        <dbReference type="ChEBI" id="CHEBI:73001"/>
    </reaction>
    <physiologicalReaction direction="left-to-right" evidence="40">
        <dbReference type="Rhea" id="RHEA:38780"/>
    </physiologicalReaction>
</comment>
<evidence type="ECO:0000256" key="26">
    <source>
        <dbReference type="ARBA" id="ARBA00047363"/>
    </source>
</evidence>
<evidence type="ECO:0000256" key="36">
    <source>
        <dbReference type="ARBA" id="ARBA00048386"/>
    </source>
</evidence>
<keyword evidence="16" id="KW-1208">Phospholipid metabolism</keyword>
<comment type="catalytic activity">
    <reaction evidence="30">
        <text>1-hexadecanoyl-2-(9Z-octadecenoyl)-sn-glycero-3-phospho-(1'-sn-glycerol) + H2O = 1-hexadecanoyl-sn-glycero-3-phospho-(1'-sn-glycerol) + (9Z)-octadecenoate + H(+)</text>
        <dbReference type="Rhea" id="RHEA:40919"/>
        <dbReference type="ChEBI" id="CHEBI:15377"/>
        <dbReference type="ChEBI" id="CHEBI:15378"/>
        <dbReference type="ChEBI" id="CHEBI:30823"/>
        <dbReference type="ChEBI" id="CHEBI:72841"/>
        <dbReference type="ChEBI" id="CHEBI:75158"/>
    </reaction>
    <physiologicalReaction direction="left-to-right" evidence="30">
        <dbReference type="Rhea" id="RHEA:40920"/>
    </physiologicalReaction>
</comment>
<evidence type="ECO:0000256" key="1">
    <source>
        <dbReference type="ARBA" id="ARBA00004247"/>
    </source>
</evidence>
<keyword evidence="11" id="KW-0378">Hydrolase</keyword>
<comment type="catalytic activity">
    <reaction evidence="42">
        <text>1-O-hexadecyl-2-(9Z)-octadecenoyl-sn-glycero-3-phosphocholine + H2O = 1-O-hexadecyl-sn-glycero-3-phosphocholine + (9Z)-octadecenoate + H(+)</text>
        <dbReference type="Rhea" id="RHEA:40915"/>
        <dbReference type="ChEBI" id="CHEBI:15377"/>
        <dbReference type="ChEBI" id="CHEBI:15378"/>
        <dbReference type="ChEBI" id="CHEBI:30823"/>
        <dbReference type="ChEBI" id="CHEBI:34112"/>
        <dbReference type="ChEBI" id="CHEBI:64496"/>
    </reaction>
    <physiologicalReaction direction="left-to-right" evidence="42">
        <dbReference type="Rhea" id="RHEA:40916"/>
    </physiologicalReaction>
</comment>
<evidence type="ECO:0000256" key="34">
    <source>
        <dbReference type="ARBA" id="ARBA00048362"/>
    </source>
</evidence>
<comment type="subcellular location">
    <subcellularLocation>
        <location evidence="1">Apical cell membrane</location>
        <topology evidence="1">Single-pass type I membrane protein</topology>
    </subcellularLocation>
</comment>
<keyword evidence="13" id="KW-0443">Lipid metabolism</keyword>
<dbReference type="Pfam" id="PF00657">
    <property type="entry name" value="Lipase_GDSL"/>
    <property type="match status" value="1"/>
</dbReference>
<keyword evidence="7" id="KW-1003">Cell membrane</keyword>
<comment type="catalytic activity">
    <reaction evidence="28">
        <text>1-hexadecanoyl-2-(9Z)-octadecenoyl-3-octadecanoyl-sn-glycerol + H2O = 1-hexadecanoyl-2-(9Z-octadecenoyl)-sn-glycerol + octadecanoate + H(+)</text>
        <dbReference type="Rhea" id="RHEA:41111"/>
        <dbReference type="ChEBI" id="CHEBI:15377"/>
        <dbReference type="ChEBI" id="CHEBI:15378"/>
        <dbReference type="ChEBI" id="CHEBI:25629"/>
        <dbReference type="ChEBI" id="CHEBI:75466"/>
        <dbReference type="ChEBI" id="CHEBI:77623"/>
    </reaction>
    <physiologicalReaction direction="left-to-right" evidence="28">
        <dbReference type="Rhea" id="RHEA:41112"/>
    </physiologicalReaction>
</comment>
<evidence type="ECO:0000256" key="45">
    <source>
        <dbReference type="ARBA" id="ARBA00049372"/>
    </source>
</evidence>
<evidence type="ECO:0000256" key="41">
    <source>
        <dbReference type="ARBA" id="ARBA00048869"/>
    </source>
</evidence>
<evidence type="ECO:0000256" key="15">
    <source>
        <dbReference type="ARBA" id="ARBA00023180"/>
    </source>
</evidence>
<dbReference type="EMBL" id="BTRK01000002">
    <property type="protein sequence ID" value="GMR35675.1"/>
    <property type="molecule type" value="Genomic_DNA"/>
</dbReference>